<name>A0A5E4LS92_9ARCH</name>
<protein>
    <recommendedName>
        <fullName evidence="2">Heparan-alpha-glucosaminide N-acetyltransferase catalytic domain-containing protein</fullName>
    </recommendedName>
</protein>
<feature type="transmembrane region" description="Helical" evidence="1">
    <location>
        <begin position="126"/>
        <end position="142"/>
    </location>
</feature>
<proteinExistence type="predicted"/>
<keyword evidence="1" id="KW-0472">Membrane</keyword>
<feature type="domain" description="Heparan-alpha-glucosaminide N-acetyltransferase catalytic" evidence="2">
    <location>
        <begin position="2"/>
        <end position="175"/>
    </location>
</feature>
<sequence>MRIRAIDNFRGLTIVLMVFFTMLLVLSNSLPWLLTHNVSGGLRPGDFVLPMFLFASGMSLVYFEKKRGKTKGYLLDIIERVGKLAILWFFLSPFSAGEFLGMDEIMLNLLLFVPTILLIRFSDKEIVLAGLVIFMLYLILHATDSLPDLTTHYLGGYGGAIFYLPVMLAGVVAGRNIHEIKKYILPSLLLSMLMLLTIPPFKLAVTPSFMALSISLALIVFELCKKITFEQLEYLGRTPIRYWVLMFVLLGAPLVFYASSTKTSLPLEFDWPVAILIAVCEMVLLYLVSKLIDWFLVFVKKIEIVRG</sequence>
<evidence type="ECO:0000313" key="4">
    <source>
        <dbReference type="Proteomes" id="UP000789941"/>
    </source>
</evidence>
<feature type="transmembrane region" description="Helical" evidence="1">
    <location>
        <begin position="204"/>
        <end position="221"/>
    </location>
</feature>
<reference evidence="3 4" key="1">
    <citation type="submission" date="2019-08" db="EMBL/GenBank/DDBJ databases">
        <authorList>
            <person name="Vazquez-Campos X."/>
        </authorList>
    </citation>
    <scope>NUCLEOTIDE SEQUENCE [LARGE SCALE GENOMIC DNA]</scope>
    <source>
        <strain evidence="3">LFW-283_2</strain>
    </source>
</reference>
<dbReference type="EMBL" id="CABMJJ010000009">
    <property type="protein sequence ID" value="VVC03737.1"/>
    <property type="molecule type" value="Genomic_DNA"/>
</dbReference>
<feature type="transmembrane region" description="Helical" evidence="1">
    <location>
        <begin position="100"/>
        <end position="119"/>
    </location>
</feature>
<accession>A0A5E4LS92</accession>
<evidence type="ECO:0000259" key="2">
    <source>
        <dbReference type="Pfam" id="PF07786"/>
    </source>
</evidence>
<gene>
    <name evidence="3" type="ORF">LFW2832_00496</name>
</gene>
<dbReference type="AlphaFoldDB" id="A0A5E4LS92"/>
<organism evidence="3 4">
    <name type="scientific">Candidatus Bilamarchaeum dharawalense</name>
    <dbReference type="NCBI Taxonomy" id="2885759"/>
    <lineage>
        <taxon>Archaea</taxon>
        <taxon>Candidatus Micrarchaeota</taxon>
        <taxon>Candidatus Micrarchaeia</taxon>
        <taxon>Candidatus Anstonellales</taxon>
        <taxon>Candidatus Bilamarchaeaceae</taxon>
        <taxon>Candidatus Bilamarchaeum</taxon>
    </lineage>
</organism>
<keyword evidence="1" id="KW-1133">Transmembrane helix</keyword>
<dbReference type="InterPro" id="IPR012429">
    <property type="entry name" value="HGSNAT_cat"/>
</dbReference>
<feature type="transmembrane region" description="Helical" evidence="1">
    <location>
        <begin position="271"/>
        <end position="299"/>
    </location>
</feature>
<feature type="transmembrane region" description="Helical" evidence="1">
    <location>
        <begin position="12"/>
        <end position="35"/>
    </location>
</feature>
<feature type="transmembrane region" description="Helical" evidence="1">
    <location>
        <begin position="180"/>
        <end position="198"/>
    </location>
</feature>
<feature type="transmembrane region" description="Helical" evidence="1">
    <location>
        <begin position="242"/>
        <end position="259"/>
    </location>
</feature>
<comment type="caution">
    <text evidence="3">The sequence shown here is derived from an EMBL/GenBank/DDBJ whole genome shotgun (WGS) entry which is preliminary data.</text>
</comment>
<evidence type="ECO:0000313" key="3">
    <source>
        <dbReference type="EMBL" id="VVC03737.1"/>
    </source>
</evidence>
<dbReference type="Pfam" id="PF07786">
    <property type="entry name" value="HGSNAT_cat"/>
    <property type="match status" value="1"/>
</dbReference>
<keyword evidence="1" id="KW-0812">Transmembrane</keyword>
<feature type="transmembrane region" description="Helical" evidence="1">
    <location>
        <begin position="47"/>
        <end position="63"/>
    </location>
</feature>
<dbReference type="Proteomes" id="UP000789941">
    <property type="component" value="Unassembled WGS sequence"/>
</dbReference>
<feature type="transmembrane region" description="Helical" evidence="1">
    <location>
        <begin position="154"/>
        <end position="173"/>
    </location>
</feature>
<evidence type="ECO:0000256" key="1">
    <source>
        <dbReference type="SAM" id="Phobius"/>
    </source>
</evidence>